<evidence type="ECO:0000313" key="2">
    <source>
        <dbReference type="Proteomes" id="UP000184212"/>
    </source>
</evidence>
<sequence length="108" mass="12392">MTLKVWTISIILLSMGTISYGQKSSDRVSNEICKCLEIKIPIMAENVHVKDSINACLGQGMATDMEGLRKEYKMKDEGITVEQIVAIRDRLWKKLEKRCEKFKEILNL</sequence>
<reference evidence="1 2" key="1">
    <citation type="submission" date="2016-11" db="EMBL/GenBank/DDBJ databases">
        <authorList>
            <person name="Jaros S."/>
            <person name="Januszkiewicz K."/>
            <person name="Wedrychowicz H."/>
        </authorList>
    </citation>
    <scope>NUCLEOTIDE SEQUENCE [LARGE SCALE GENOMIC DNA]</scope>
    <source>
        <strain evidence="1 2">DSM 24574</strain>
    </source>
</reference>
<dbReference type="RefSeq" id="WP_143164751.1">
    <property type="nucleotide sequence ID" value="NZ_FQWQ01000001.1"/>
</dbReference>
<evidence type="ECO:0000313" key="1">
    <source>
        <dbReference type="EMBL" id="SHG54820.1"/>
    </source>
</evidence>
<name>A0A1M5KQ62_9BACT</name>
<dbReference type="Proteomes" id="UP000184212">
    <property type="component" value="Unassembled WGS sequence"/>
</dbReference>
<protein>
    <submittedName>
        <fullName evidence="1">Uncharacterized protein</fullName>
    </submittedName>
</protein>
<dbReference type="STRING" id="947013.SAMN04488109_0772"/>
<dbReference type="AlphaFoldDB" id="A0A1M5KQ62"/>
<gene>
    <name evidence="1" type="ORF">SAMN04488109_0772</name>
</gene>
<organism evidence="1 2">
    <name type="scientific">Chryseolinea serpens</name>
    <dbReference type="NCBI Taxonomy" id="947013"/>
    <lineage>
        <taxon>Bacteria</taxon>
        <taxon>Pseudomonadati</taxon>
        <taxon>Bacteroidota</taxon>
        <taxon>Cytophagia</taxon>
        <taxon>Cytophagales</taxon>
        <taxon>Fulvivirgaceae</taxon>
        <taxon>Chryseolinea</taxon>
    </lineage>
</organism>
<proteinExistence type="predicted"/>
<dbReference type="EMBL" id="FQWQ01000001">
    <property type="protein sequence ID" value="SHG54820.1"/>
    <property type="molecule type" value="Genomic_DNA"/>
</dbReference>
<accession>A0A1M5KQ62</accession>
<keyword evidence="2" id="KW-1185">Reference proteome</keyword>